<dbReference type="AlphaFoldDB" id="A0A975GRB3"/>
<evidence type="ECO:0000313" key="5">
    <source>
        <dbReference type="Proteomes" id="UP000663722"/>
    </source>
</evidence>
<keyword evidence="1" id="KW-0732">Signal</keyword>
<dbReference type="Pfam" id="PF10531">
    <property type="entry name" value="SLBB"/>
    <property type="match status" value="1"/>
</dbReference>
<protein>
    <submittedName>
        <fullName evidence="4">Polysaccharide export protein domain-containing protein</fullName>
    </submittedName>
</protein>
<name>A0A975GRB3_9BACT</name>
<dbReference type="EMBL" id="CP061800">
    <property type="protein sequence ID" value="QTA90747.1"/>
    <property type="molecule type" value="Genomic_DNA"/>
</dbReference>
<reference evidence="4" key="1">
    <citation type="journal article" date="2021" name="Microb. Physiol.">
        <title>Proteogenomic Insights into the Physiology of Marine, Sulfate-Reducing, Filamentous Desulfonema limicola and Desulfonema magnum.</title>
        <authorList>
            <person name="Schnaars V."/>
            <person name="Wohlbrand L."/>
            <person name="Scheve S."/>
            <person name="Hinrichs C."/>
            <person name="Reinhardt R."/>
            <person name="Rabus R."/>
        </authorList>
    </citation>
    <scope>NUCLEOTIDE SEQUENCE</scope>
    <source>
        <strain evidence="4">4be13</strain>
    </source>
</reference>
<accession>A0A975GRB3</accession>
<organism evidence="4 5">
    <name type="scientific">Desulfonema magnum</name>
    <dbReference type="NCBI Taxonomy" id="45655"/>
    <lineage>
        <taxon>Bacteria</taxon>
        <taxon>Pseudomonadati</taxon>
        <taxon>Thermodesulfobacteriota</taxon>
        <taxon>Desulfobacteria</taxon>
        <taxon>Desulfobacterales</taxon>
        <taxon>Desulfococcaceae</taxon>
        <taxon>Desulfonema</taxon>
    </lineage>
</organism>
<gene>
    <name evidence="4" type="ORF">dnm_068080</name>
</gene>
<dbReference type="Gene3D" id="3.30.1950.10">
    <property type="entry name" value="wza like domain"/>
    <property type="match status" value="2"/>
</dbReference>
<dbReference type="InterPro" id="IPR049712">
    <property type="entry name" value="Poly_export"/>
</dbReference>
<dbReference type="Pfam" id="PF02563">
    <property type="entry name" value="Poly_export"/>
    <property type="match status" value="2"/>
</dbReference>
<evidence type="ECO:0000259" key="3">
    <source>
        <dbReference type="Pfam" id="PF10531"/>
    </source>
</evidence>
<feature type="domain" description="Polysaccharide export protein N-terminal" evidence="2">
    <location>
        <begin position="158"/>
        <end position="205"/>
    </location>
</feature>
<dbReference type="PANTHER" id="PTHR33619">
    <property type="entry name" value="POLYSACCHARIDE EXPORT PROTEIN GFCE-RELATED"/>
    <property type="match status" value="1"/>
</dbReference>
<keyword evidence="5" id="KW-1185">Reference proteome</keyword>
<dbReference type="InterPro" id="IPR003715">
    <property type="entry name" value="Poly_export_N"/>
</dbReference>
<evidence type="ECO:0000259" key="2">
    <source>
        <dbReference type="Pfam" id="PF02563"/>
    </source>
</evidence>
<proteinExistence type="predicted"/>
<dbReference type="KEGG" id="dmm:dnm_068080"/>
<evidence type="ECO:0000313" key="4">
    <source>
        <dbReference type="EMBL" id="QTA90747.1"/>
    </source>
</evidence>
<evidence type="ECO:0000256" key="1">
    <source>
        <dbReference type="ARBA" id="ARBA00022729"/>
    </source>
</evidence>
<sequence length="329" mass="36684">MKTALHILLTFFLFSCGGGGKDRHAVPLVENDSGPVPEYFHEYRLMSGDLLDIIYKINLIKTDKYRLNTADVVEIRFPSMSDHNTQQVIRSDGMITLPYVGDISVIGLTTQEAAEKLREAYKTVLRFPDIYLLLKEESGARIRELRRVITSFSQGQTRVLTVRPDGVITFPLIGDMSVAGKTIPEVSEAVNQSYKQQYPELQADIILSETAGFFVYVFGEVGRPGAYEMKQSMTLIKALAMAGGPKASARLRNVALSHRKGSVMECRIIDLEARLKGEKKCVSQLLRPDDIIYVPKRPLATAAQIAKEISGITFFRGFSLGASWKLDDE</sequence>
<dbReference type="PROSITE" id="PS51257">
    <property type="entry name" value="PROKAR_LIPOPROTEIN"/>
    <property type="match status" value="1"/>
</dbReference>
<dbReference type="Gene3D" id="3.10.560.10">
    <property type="entry name" value="Outer membrane lipoprotein wza domain like"/>
    <property type="match status" value="1"/>
</dbReference>
<dbReference type="PANTHER" id="PTHR33619:SF3">
    <property type="entry name" value="POLYSACCHARIDE EXPORT PROTEIN GFCE-RELATED"/>
    <property type="match status" value="1"/>
</dbReference>
<feature type="domain" description="Polysaccharide export protein N-terminal" evidence="2">
    <location>
        <begin position="62"/>
        <end position="131"/>
    </location>
</feature>
<dbReference type="RefSeq" id="WP_207678803.1">
    <property type="nucleotide sequence ID" value="NZ_CP061800.1"/>
</dbReference>
<dbReference type="GO" id="GO:0015159">
    <property type="term" value="F:polysaccharide transmembrane transporter activity"/>
    <property type="evidence" value="ECO:0007669"/>
    <property type="project" value="InterPro"/>
</dbReference>
<dbReference type="InterPro" id="IPR019554">
    <property type="entry name" value="Soluble_ligand-bd"/>
</dbReference>
<dbReference type="Proteomes" id="UP000663722">
    <property type="component" value="Chromosome"/>
</dbReference>
<feature type="domain" description="Soluble ligand binding" evidence="3">
    <location>
        <begin position="215"/>
        <end position="264"/>
    </location>
</feature>